<dbReference type="Proteomes" id="UP000235616">
    <property type="component" value="Unassembled WGS sequence"/>
</dbReference>
<dbReference type="GO" id="GO:0050661">
    <property type="term" value="F:NADP binding"/>
    <property type="evidence" value="ECO:0007669"/>
    <property type="project" value="InterPro"/>
</dbReference>
<comment type="pathway">
    <text evidence="1">Amino-acid biosynthesis; L-threonine biosynthesis; L-threonine from L-aspartate: step 3/5.</text>
</comment>
<dbReference type="OrthoDB" id="9808167at2"/>
<dbReference type="Gene3D" id="3.30.360.10">
    <property type="entry name" value="Dihydrodipicolinate Reductase, domain 2"/>
    <property type="match status" value="1"/>
</dbReference>
<accession>A0A2N7VL67</accession>
<dbReference type="Pfam" id="PF00742">
    <property type="entry name" value="Homoserine_dh"/>
    <property type="match status" value="1"/>
</dbReference>
<evidence type="ECO:0000256" key="1">
    <source>
        <dbReference type="ARBA" id="ARBA00005056"/>
    </source>
</evidence>
<dbReference type="PANTHER" id="PTHR43331:SF1">
    <property type="entry name" value="HOMOSERINE DEHYDROGENASE"/>
    <property type="match status" value="1"/>
</dbReference>
<dbReference type="Pfam" id="PF03447">
    <property type="entry name" value="NAD_binding_3"/>
    <property type="match status" value="1"/>
</dbReference>
<sequence>MEPIKVGLLGFGTVGSGTFTVLRRNQEEIKRRAGRGIEIARIAVRNPAKALAVLGEAASTVQLGSDFEAVTDDPAIDIVAEMIGGTGIARELVLRAISNGKHVVTANKALLAVHGTEIFAAARDKGVMVAFEAAVAGGIPIIKALREGLTANRIQSIAGIINGTTNYILSEMRERGLDFATALAGAQALGYAEADPTFDIEGVDAAHKLTIMSAIAFGIPMQFDRAYVEGISKLASIDIKYAEDLGYRIKLLGITRRTERGIELRVHPTLISAKRLLASVEGAMNAVEVHGDAVGTTLYYGKGAGAEPTASAVVADLVDVTRLHTADPGHRVPHLAFQPQSLADTPVLPIEEVTSGYYLRLRVADVTGVLADITRILAEAGISIDALLQKEAEQIADNGETDVVIITHDTLEKNVNAAIARIEALSTVVSNVTKLRIEAHA</sequence>
<keyword evidence="6" id="KW-0028">Amino-acid biosynthesis</keyword>
<keyword evidence="9 15" id="KW-0560">Oxidoreductase</keyword>
<dbReference type="SUPFAM" id="SSF51735">
    <property type="entry name" value="NAD(P)-binding Rossmann-fold domains"/>
    <property type="match status" value="1"/>
</dbReference>
<dbReference type="UniPathway" id="UPA00051">
    <property type="reaction ID" value="UER00465"/>
</dbReference>
<dbReference type="PROSITE" id="PS51671">
    <property type="entry name" value="ACT"/>
    <property type="match status" value="1"/>
</dbReference>
<dbReference type="EMBL" id="PNYA01000017">
    <property type="protein sequence ID" value="PMS17912.1"/>
    <property type="molecule type" value="Genomic_DNA"/>
</dbReference>
<dbReference type="RefSeq" id="WP_102646952.1">
    <property type="nucleotide sequence ID" value="NZ_PNYA01000017.1"/>
</dbReference>
<evidence type="ECO:0000256" key="12">
    <source>
        <dbReference type="PIRSR" id="PIRSR000098-2"/>
    </source>
</evidence>
<dbReference type="Gene3D" id="3.30.70.260">
    <property type="match status" value="1"/>
</dbReference>
<dbReference type="FunFam" id="3.30.70.260:FF:000030">
    <property type="entry name" value="Homoserine dehydrogenase"/>
    <property type="match status" value="1"/>
</dbReference>
<dbReference type="SUPFAM" id="SSF55021">
    <property type="entry name" value="ACT-like"/>
    <property type="match status" value="1"/>
</dbReference>
<feature type="domain" description="ACT" evidence="14">
    <location>
        <begin position="358"/>
        <end position="440"/>
    </location>
</feature>
<evidence type="ECO:0000256" key="13">
    <source>
        <dbReference type="RuleBase" id="RU004171"/>
    </source>
</evidence>
<evidence type="ECO:0000256" key="7">
    <source>
        <dbReference type="ARBA" id="ARBA00022697"/>
    </source>
</evidence>
<dbReference type="PIRSF" id="PIRSF000098">
    <property type="entry name" value="Homoser_dehydrog"/>
    <property type="match status" value="1"/>
</dbReference>
<evidence type="ECO:0000256" key="4">
    <source>
        <dbReference type="ARBA" id="ARBA00013213"/>
    </source>
</evidence>
<evidence type="ECO:0000256" key="6">
    <source>
        <dbReference type="ARBA" id="ARBA00022605"/>
    </source>
</evidence>
<dbReference type="NCBIfam" id="NF004976">
    <property type="entry name" value="PRK06349.1"/>
    <property type="match status" value="1"/>
</dbReference>
<proteinExistence type="inferred from homology"/>
<dbReference type="GO" id="GO:0004412">
    <property type="term" value="F:homoserine dehydrogenase activity"/>
    <property type="evidence" value="ECO:0007669"/>
    <property type="project" value="UniProtKB-EC"/>
</dbReference>
<evidence type="ECO:0000256" key="5">
    <source>
        <dbReference type="ARBA" id="ARBA00013376"/>
    </source>
</evidence>
<feature type="binding site" evidence="12">
    <location>
        <position position="193"/>
    </location>
    <ligand>
        <name>L-homoserine</name>
        <dbReference type="ChEBI" id="CHEBI:57476"/>
    </ligand>
</feature>
<evidence type="ECO:0000313" key="16">
    <source>
        <dbReference type="Proteomes" id="UP000235616"/>
    </source>
</evidence>
<name>A0A2N7VL67_9BURK</name>
<dbReference type="GO" id="GO:0009088">
    <property type="term" value="P:threonine biosynthetic process"/>
    <property type="evidence" value="ECO:0007669"/>
    <property type="project" value="UniProtKB-UniPathway"/>
</dbReference>
<evidence type="ECO:0000256" key="9">
    <source>
        <dbReference type="ARBA" id="ARBA00023002"/>
    </source>
</evidence>
<dbReference type="EC" id="1.1.1.3" evidence="4"/>
<dbReference type="UniPathway" id="UPA00050">
    <property type="reaction ID" value="UER00063"/>
</dbReference>
<organism evidence="15 16">
    <name type="scientific">Trinickia dabaoshanensis</name>
    <dbReference type="NCBI Taxonomy" id="564714"/>
    <lineage>
        <taxon>Bacteria</taxon>
        <taxon>Pseudomonadati</taxon>
        <taxon>Pseudomonadota</taxon>
        <taxon>Betaproteobacteria</taxon>
        <taxon>Burkholderiales</taxon>
        <taxon>Burkholderiaceae</taxon>
        <taxon>Trinickia</taxon>
    </lineage>
</organism>
<dbReference type="InterPro" id="IPR001342">
    <property type="entry name" value="HDH_cat"/>
</dbReference>
<evidence type="ECO:0000256" key="8">
    <source>
        <dbReference type="ARBA" id="ARBA00022857"/>
    </source>
</evidence>
<reference evidence="15 16" key="1">
    <citation type="submission" date="2018-01" db="EMBL/GenBank/DDBJ databases">
        <title>Whole genome analyses suggest that Burkholderia sensu lato contains two further novel genera in the rhizoxinica-symbiotica group Mycetohabitans gen. nov., and Trinickia gen. nov.: implications for the evolution of diazotrophy and nodulation in the Burkholderiaceae.</title>
        <authorList>
            <person name="Estrada-de los Santos P."/>
            <person name="Palmer M."/>
            <person name="Chavez-Ramirez B."/>
            <person name="Beukes C."/>
            <person name="Steenkamp E.T."/>
            <person name="Hirsch A.M."/>
            <person name="Manyaka P."/>
            <person name="Maluk M."/>
            <person name="Lafos M."/>
            <person name="Crook M."/>
            <person name="Gross E."/>
            <person name="Simon M.F."/>
            <person name="Bueno dos Reis Junior F."/>
            <person name="Poole P.S."/>
            <person name="Venter S.N."/>
            <person name="James E.K."/>
        </authorList>
    </citation>
    <scope>NUCLEOTIDE SEQUENCE [LARGE SCALE GENOMIC DNA]</scope>
    <source>
        <strain evidence="15 16">GIMN1.004</strain>
    </source>
</reference>
<protein>
    <recommendedName>
        <fullName evidence="5">Homoserine dehydrogenase</fullName>
        <ecNumber evidence="4">1.1.1.3</ecNumber>
    </recommendedName>
</protein>
<feature type="binding site" evidence="12">
    <location>
        <begin position="9"/>
        <end position="16"/>
    </location>
    <ligand>
        <name>NADP(+)</name>
        <dbReference type="ChEBI" id="CHEBI:58349"/>
    </ligand>
</feature>
<evidence type="ECO:0000256" key="3">
    <source>
        <dbReference type="ARBA" id="ARBA00006753"/>
    </source>
</evidence>
<dbReference type="InterPro" id="IPR019811">
    <property type="entry name" value="HDH_CS"/>
</dbReference>
<dbReference type="InterPro" id="IPR016204">
    <property type="entry name" value="HDH"/>
</dbReference>
<dbReference type="InterPro" id="IPR036291">
    <property type="entry name" value="NAD(P)-bd_dom_sf"/>
</dbReference>
<keyword evidence="8 12" id="KW-0521">NADP</keyword>
<evidence type="ECO:0000256" key="11">
    <source>
        <dbReference type="PIRSR" id="PIRSR000098-1"/>
    </source>
</evidence>
<dbReference type="InterPro" id="IPR002912">
    <property type="entry name" value="ACT_dom"/>
</dbReference>
<dbReference type="GO" id="GO:0009086">
    <property type="term" value="P:methionine biosynthetic process"/>
    <property type="evidence" value="ECO:0007669"/>
    <property type="project" value="UniProtKB-KW"/>
</dbReference>
<dbReference type="Gene3D" id="3.40.50.720">
    <property type="entry name" value="NAD(P)-binding Rossmann-like Domain"/>
    <property type="match status" value="1"/>
</dbReference>
<dbReference type="SUPFAM" id="SSF55347">
    <property type="entry name" value="Glyceraldehyde-3-phosphate dehydrogenase-like, C-terminal domain"/>
    <property type="match status" value="1"/>
</dbReference>
<dbReference type="AlphaFoldDB" id="A0A2N7VL67"/>
<keyword evidence="16" id="KW-1185">Reference proteome</keyword>
<comment type="caution">
    <text evidence="15">The sequence shown here is derived from an EMBL/GenBank/DDBJ whole genome shotgun (WGS) entry which is preliminary data.</text>
</comment>
<comment type="similarity">
    <text evidence="3 13">Belongs to the homoserine dehydrogenase family.</text>
</comment>
<dbReference type="InterPro" id="IPR005106">
    <property type="entry name" value="Asp/hSer_DH_NAD-bd"/>
</dbReference>
<evidence type="ECO:0000313" key="15">
    <source>
        <dbReference type="EMBL" id="PMS17912.1"/>
    </source>
</evidence>
<keyword evidence="7" id="KW-0791">Threonine biosynthesis</keyword>
<feature type="active site" description="Proton donor" evidence="11">
    <location>
        <position position="208"/>
    </location>
</feature>
<dbReference type="Pfam" id="PF01842">
    <property type="entry name" value="ACT"/>
    <property type="match status" value="1"/>
</dbReference>
<evidence type="ECO:0000256" key="10">
    <source>
        <dbReference type="ARBA" id="ARBA00023167"/>
    </source>
</evidence>
<keyword evidence="10" id="KW-0486">Methionine biosynthesis</keyword>
<gene>
    <name evidence="15" type="ORF">C0Z18_18935</name>
</gene>
<evidence type="ECO:0000259" key="14">
    <source>
        <dbReference type="PROSITE" id="PS51671"/>
    </source>
</evidence>
<dbReference type="InterPro" id="IPR045865">
    <property type="entry name" value="ACT-like_dom_sf"/>
</dbReference>
<dbReference type="FunFam" id="3.30.360.10:FF:000005">
    <property type="entry name" value="Homoserine dehydrogenase"/>
    <property type="match status" value="1"/>
</dbReference>
<dbReference type="PANTHER" id="PTHR43331">
    <property type="entry name" value="HOMOSERINE DEHYDROGENASE"/>
    <property type="match status" value="1"/>
</dbReference>
<feature type="binding site" evidence="12">
    <location>
        <position position="108"/>
    </location>
    <ligand>
        <name>NADPH</name>
        <dbReference type="ChEBI" id="CHEBI:57783"/>
    </ligand>
</feature>
<dbReference type="PROSITE" id="PS01042">
    <property type="entry name" value="HOMOSER_DHGENASE"/>
    <property type="match status" value="1"/>
</dbReference>
<dbReference type="CDD" id="cd04881">
    <property type="entry name" value="ACT_HSDH-Hom"/>
    <property type="match status" value="1"/>
</dbReference>
<evidence type="ECO:0000256" key="2">
    <source>
        <dbReference type="ARBA" id="ARBA00005062"/>
    </source>
</evidence>
<comment type="pathway">
    <text evidence="2">Amino-acid biosynthesis; L-methionine biosynthesis via de novo pathway; L-homoserine from L-aspartate: step 3/3.</text>
</comment>